<dbReference type="CDD" id="cd01562">
    <property type="entry name" value="Thr-dehyd"/>
    <property type="match status" value="1"/>
</dbReference>
<dbReference type="NCBIfam" id="TIGR01124">
    <property type="entry name" value="ilvA_2Cterm"/>
    <property type="match status" value="1"/>
</dbReference>
<dbReference type="CDD" id="cd04907">
    <property type="entry name" value="ACT_ThrD-I_2"/>
    <property type="match status" value="1"/>
</dbReference>
<evidence type="ECO:0000256" key="5">
    <source>
        <dbReference type="ARBA" id="ARBA00011881"/>
    </source>
</evidence>
<dbReference type="InterPro" id="IPR000634">
    <property type="entry name" value="Ser/Thr_deHydtase_PyrdxlP-BS"/>
</dbReference>
<dbReference type="InterPro" id="IPR001926">
    <property type="entry name" value="TrpB-like_PALP"/>
</dbReference>
<evidence type="ECO:0000256" key="3">
    <source>
        <dbReference type="ARBA" id="ARBA00004810"/>
    </source>
</evidence>
<dbReference type="GO" id="GO:0006567">
    <property type="term" value="P:L-threonine catabolic process"/>
    <property type="evidence" value="ECO:0007669"/>
    <property type="project" value="TreeGrafter"/>
</dbReference>
<evidence type="ECO:0000256" key="13">
    <source>
        <dbReference type="ARBA" id="ARBA00031427"/>
    </source>
</evidence>
<dbReference type="Pfam" id="PF00291">
    <property type="entry name" value="PALP"/>
    <property type="match status" value="1"/>
</dbReference>
<evidence type="ECO:0000313" key="15">
    <source>
        <dbReference type="EMBL" id="VAW45463.1"/>
    </source>
</evidence>
<keyword evidence="10" id="KW-0663">Pyridoxal phosphate</keyword>
<dbReference type="NCBIfam" id="NF006674">
    <property type="entry name" value="PRK09224.1"/>
    <property type="match status" value="1"/>
</dbReference>
<evidence type="ECO:0000256" key="2">
    <source>
        <dbReference type="ARBA" id="ARBA00001933"/>
    </source>
</evidence>
<dbReference type="SUPFAM" id="SSF55021">
    <property type="entry name" value="ACT-like"/>
    <property type="match status" value="2"/>
</dbReference>
<dbReference type="FunFam" id="3.40.1020.10:FF:000001">
    <property type="entry name" value="L-threonine dehydratase"/>
    <property type="match status" value="1"/>
</dbReference>
<comment type="cofactor">
    <cofactor evidence="2">
        <name>pyridoxal 5'-phosphate</name>
        <dbReference type="ChEBI" id="CHEBI:597326"/>
    </cofactor>
</comment>
<dbReference type="GO" id="GO:0006565">
    <property type="term" value="P:L-serine catabolic process"/>
    <property type="evidence" value="ECO:0007669"/>
    <property type="project" value="TreeGrafter"/>
</dbReference>
<evidence type="ECO:0000256" key="12">
    <source>
        <dbReference type="ARBA" id="ARBA00023304"/>
    </source>
</evidence>
<evidence type="ECO:0000256" key="9">
    <source>
        <dbReference type="ARBA" id="ARBA00022737"/>
    </source>
</evidence>
<evidence type="ECO:0000256" key="10">
    <source>
        <dbReference type="ARBA" id="ARBA00022898"/>
    </source>
</evidence>
<comment type="subunit">
    <text evidence="5">Homotetramer.</text>
</comment>
<dbReference type="GO" id="GO:0009097">
    <property type="term" value="P:isoleucine biosynthetic process"/>
    <property type="evidence" value="ECO:0007669"/>
    <property type="project" value="UniProtKB-UniPathway"/>
</dbReference>
<evidence type="ECO:0000256" key="8">
    <source>
        <dbReference type="ARBA" id="ARBA00022624"/>
    </source>
</evidence>
<comment type="similarity">
    <text evidence="4">Belongs to the serine/threonine dehydratase family.</text>
</comment>
<proteinExistence type="inferred from homology"/>
<evidence type="ECO:0000256" key="6">
    <source>
        <dbReference type="ARBA" id="ARBA00012096"/>
    </source>
</evidence>
<evidence type="ECO:0000259" key="14">
    <source>
        <dbReference type="PROSITE" id="PS51672"/>
    </source>
</evidence>
<reference evidence="15" key="1">
    <citation type="submission" date="2018-06" db="EMBL/GenBank/DDBJ databases">
        <authorList>
            <person name="Zhirakovskaya E."/>
        </authorList>
    </citation>
    <scope>NUCLEOTIDE SEQUENCE</scope>
</reference>
<dbReference type="Gene3D" id="3.40.50.1100">
    <property type="match status" value="2"/>
</dbReference>
<evidence type="ECO:0000256" key="7">
    <source>
        <dbReference type="ARBA" id="ARBA00022605"/>
    </source>
</evidence>
<feature type="domain" description="ACT-like" evidence="14">
    <location>
        <begin position="329"/>
        <end position="402"/>
    </location>
</feature>
<dbReference type="PROSITE" id="PS00165">
    <property type="entry name" value="DEHYDRATASE_SER_THR"/>
    <property type="match status" value="1"/>
</dbReference>
<comment type="catalytic activity">
    <reaction evidence="1">
        <text>L-threonine = 2-oxobutanoate + NH4(+)</text>
        <dbReference type="Rhea" id="RHEA:22108"/>
        <dbReference type="ChEBI" id="CHEBI:16763"/>
        <dbReference type="ChEBI" id="CHEBI:28938"/>
        <dbReference type="ChEBI" id="CHEBI:57926"/>
        <dbReference type="EC" id="4.3.1.19"/>
    </reaction>
</comment>
<dbReference type="PROSITE" id="PS51672">
    <property type="entry name" value="ACT_LIKE"/>
    <property type="match status" value="2"/>
</dbReference>
<dbReference type="FunFam" id="3.40.50.1100:FF:000008">
    <property type="entry name" value="L-threonine dehydratase"/>
    <property type="match status" value="1"/>
</dbReference>
<dbReference type="EC" id="4.3.1.19" evidence="6"/>
<keyword evidence="12" id="KW-0100">Branched-chain amino acid biosynthesis</keyword>
<sequence length="508" mass="55936">MPQEILRRVLTAPVYDVADETPLELAPLISKRIQNQVWLKREDLQSVFSFKLRGAYNCMVHLTNEQKAAGVIAASAGNHAQGVALSAAKLGMKSTIVMPKTTPPIKVEAVKRLGGRVILEGDSYDDASAFAKKMAEKEQLTFIHPYDDLNVIAGQGTIALEMLRQQHKPFDVIFVAVGGGGLISGIAAVMKQVFPKTRIIGVEPEDAACMTEALKAGSRVVLDQVGIFADGVAVAQVGKIPFRIAQTCVDEMITVKTDQICAAVKDIFEDTRAIAEPAGAVALAGMKQFVEQYNVSGLEMACIVSGANMNFDRLRHISERTELGEKLEAIFAVTIDECPGSFKQFCELLGKRRAITEFNYRYSNGEQAVVFVGIRTEGGVAEKQAILTSLQTKNYPVQDMSDNEMAKLHLRFMVGGQASGVVNELIYRFEFPERPGALLQFLIHLSQEWNISLFHYRNHGAAYGRVLIGVQVPPEQQNDFEIYLNSLGYPFVNEQKNPAYQLFLRPSS</sequence>
<keyword evidence="11 15" id="KW-0456">Lyase</keyword>
<keyword evidence="8" id="KW-0412">Isoleucine biosynthesis</keyword>
<dbReference type="EMBL" id="UOFC01000057">
    <property type="protein sequence ID" value="VAW45463.1"/>
    <property type="molecule type" value="Genomic_DNA"/>
</dbReference>
<evidence type="ECO:0000256" key="11">
    <source>
        <dbReference type="ARBA" id="ARBA00023239"/>
    </source>
</evidence>
<feature type="domain" description="ACT-like" evidence="14">
    <location>
        <begin position="425"/>
        <end position="496"/>
    </location>
</feature>
<dbReference type="UniPathway" id="UPA00047">
    <property type="reaction ID" value="UER00054"/>
</dbReference>
<dbReference type="InterPro" id="IPR005787">
    <property type="entry name" value="Thr_deHydtase_biosynth"/>
</dbReference>
<dbReference type="AlphaFoldDB" id="A0A3B0VZ83"/>
<comment type="pathway">
    <text evidence="3">Amino-acid biosynthesis; L-isoleucine biosynthesis; 2-oxobutanoate from L-threonine: step 1/1.</text>
</comment>
<evidence type="ECO:0000256" key="1">
    <source>
        <dbReference type="ARBA" id="ARBA00001274"/>
    </source>
</evidence>
<gene>
    <name evidence="15" type="ORF">MNBD_GAMMA03-1741</name>
</gene>
<dbReference type="PANTHER" id="PTHR48078:SF11">
    <property type="entry name" value="THREONINE DEHYDRATASE, MITOCHONDRIAL"/>
    <property type="match status" value="1"/>
</dbReference>
<organism evidence="15">
    <name type="scientific">hydrothermal vent metagenome</name>
    <dbReference type="NCBI Taxonomy" id="652676"/>
    <lineage>
        <taxon>unclassified sequences</taxon>
        <taxon>metagenomes</taxon>
        <taxon>ecological metagenomes</taxon>
    </lineage>
</organism>
<dbReference type="PANTHER" id="PTHR48078">
    <property type="entry name" value="THREONINE DEHYDRATASE, MITOCHONDRIAL-RELATED"/>
    <property type="match status" value="1"/>
</dbReference>
<dbReference type="SUPFAM" id="SSF53686">
    <property type="entry name" value="Tryptophan synthase beta subunit-like PLP-dependent enzymes"/>
    <property type="match status" value="1"/>
</dbReference>
<dbReference type="GO" id="GO:0004794">
    <property type="term" value="F:threonine deaminase activity"/>
    <property type="evidence" value="ECO:0007669"/>
    <property type="project" value="UniProtKB-EC"/>
</dbReference>
<name>A0A3B0VZ83_9ZZZZ</name>
<keyword evidence="7" id="KW-0028">Amino-acid biosynthesis</keyword>
<dbReference type="InterPro" id="IPR001721">
    <property type="entry name" value="TD_ACT-like"/>
</dbReference>
<protein>
    <recommendedName>
        <fullName evidence="6">threonine ammonia-lyase</fullName>
        <ecNumber evidence="6">4.3.1.19</ecNumber>
    </recommendedName>
    <alternativeName>
        <fullName evidence="13">Threonine deaminase</fullName>
    </alternativeName>
</protein>
<dbReference type="GO" id="GO:0030170">
    <property type="term" value="F:pyridoxal phosphate binding"/>
    <property type="evidence" value="ECO:0007669"/>
    <property type="project" value="InterPro"/>
</dbReference>
<dbReference type="InterPro" id="IPR036052">
    <property type="entry name" value="TrpB-like_PALP_sf"/>
</dbReference>
<dbReference type="Pfam" id="PF00585">
    <property type="entry name" value="Thr_dehydrat_C"/>
    <property type="match status" value="2"/>
</dbReference>
<accession>A0A3B0VZ83</accession>
<dbReference type="Gene3D" id="3.40.1020.10">
    <property type="entry name" value="Biosynthetic Threonine Deaminase, Domain 3"/>
    <property type="match status" value="1"/>
</dbReference>
<dbReference type="InterPro" id="IPR050147">
    <property type="entry name" value="Ser/Thr_Dehydratase"/>
</dbReference>
<dbReference type="InterPro" id="IPR045865">
    <property type="entry name" value="ACT-like_dom_sf"/>
</dbReference>
<dbReference type="InterPro" id="IPR038110">
    <property type="entry name" value="TD_ACT-like_sf"/>
</dbReference>
<dbReference type="GO" id="GO:0003941">
    <property type="term" value="F:L-serine ammonia-lyase activity"/>
    <property type="evidence" value="ECO:0007669"/>
    <property type="project" value="TreeGrafter"/>
</dbReference>
<dbReference type="CDD" id="cd04906">
    <property type="entry name" value="ACT_ThrD-I_1"/>
    <property type="match status" value="1"/>
</dbReference>
<evidence type="ECO:0000256" key="4">
    <source>
        <dbReference type="ARBA" id="ARBA00010869"/>
    </source>
</evidence>
<keyword evidence="9" id="KW-0677">Repeat</keyword>